<sequence>MAHRGNKNNIKLSLWHCVPDFFQPKTAKAKRISNTMKEESNNSIPKFFHASNKRITEDVLSHTAEIRKGTDDAEHFVCFVWLSSVVKAWLGNNDRNKSNAVRKVKRSLTGLRGLIQLGSKPTRE</sequence>
<protein>
    <submittedName>
        <fullName evidence="1">Uncharacterized protein</fullName>
    </submittedName>
</protein>
<dbReference type="Proteomes" id="UP001054837">
    <property type="component" value="Unassembled WGS sequence"/>
</dbReference>
<dbReference type="AlphaFoldDB" id="A0AAV4TR26"/>
<gene>
    <name evidence="1" type="ORF">CDAR_226041</name>
</gene>
<accession>A0AAV4TR26</accession>
<proteinExistence type="predicted"/>
<evidence type="ECO:0000313" key="1">
    <source>
        <dbReference type="EMBL" id="GIY48998.1"/>
    </source>
</evidence>
<evidence type="ECO:0000313" key="2">
    <source>
        <dbReference type="Proteomes" id="UP001054837"/>
    </source>
</evidence>
<name>A0AAV4TR26_9ARAC</name>
<organism evidence="1 2">
    <name type="scientific">Caerostris darwini</name>
    <dbReference type="NCBI Taxonomy" id="1538125"/>
    <lineage>
        <taxon>Eukaryota</taxon>
        <taxon>Metazoa</taxon>
        <taxon>Ecdysozoa</taxon>
        <taxon>Arthropoda</taxon>
        <taxon>Chelicerata</taxon>
        <taxon>Arachnida</taxon>
        <taxon>Araneae</taxon>
        <taxon>Araneomorphae</taxon>
        <taxon>Entelegynae</taxon>
        <taxon>Araneoidea</taxon>
        <taxon>Araneidae</taxon>
        <taxon>Caerostris</taxon>
    </lineage>
</organism>
<keyword evidence="2" id="KW-1185">Reference proteome</keyword>
<reference evidence="1 2" key="1">
    <citation type="submission" date="2021-06" db="EMBL/GenBank/DDBJ databases">
        <title>Caerostris darwini draft genome.</title>
        <authorList>
            <person name="Kono N."/>
            <person name="Arakawa K."/>
        </authorList>
    </citation>
    <scope>NUCLEOTIDE SEQUENCE [LARGE SCALE GENOMIC DNA]</scope>
</reference>
<dbReference type="EMBL" id="BPLQ01010183">
    <property type="protein sequence ID" value="GIY48998.1"/>
    <property type="molecule type" value="Genomic_DNA"/>
</dbReference>
<comment type="caution">
    <text evidence="1">The sequence shown here is derived from an EMBL/GenBank/DDBJ whole genome shotgun (WGS) entry which is preliminary data.</text>
</comment>